<evidence type="ECO:0000256" key="1">
    <source>
        <dbReference type="SAM" id="MobiDB-lite"/>
    </source>
</evidence>
<dbReference type="EMBL" id="HBUE01225981">
    <property type="protein sequence ID" value="CAG6542201.1"/>
    <property type="molecule type" value="Transcribed_RNA"/>
</dbReference>
<organism evidence="2">
    <name type="scientific">Culex pipiens</name>
    <name type="common">House mosquito</name>
    <dbReference type="NCBI Taxonomy" id="7175"/>
    <lineage>
        <taxon>Eukaryota</taxon>
        <taxon>Metazoa</taxon>
        <taxon>Ecdysozoa</taxon>
        <taxon>Arthropoda</taxon>
        <taxon>Hexapoda</taxon>
        <taxon>Insecta</taxon>
        <taxon>Pterygota</taxon>
        <taxon>Neoptera</taxon>
        <taxon>Endopterygota</taxon>
        <taxon>Diptera</taxon>
        <taxon>Nematocera</taxon>
        <taxon>Culicoidea</taxon>
        <taxon>Culicidae</taxon>
        <taxon>Culicinae</taxon>
        <taxon>Culicini</taxon>
        <taxon>Culex</taxon>
        <taxon>Culex</taxon>
    </lineage>
</organism>
<accession>A0A8D8HXM6</accession>
<feature type="region of interest" description="Disordered" evidence="1">
    <location>
        <begin position="15"/>
        <end position="87"/>
    </location>
</feature>
<proteinExistence type="predicted"/>
<feature type="region of interest" description="Disordered" evidence="1">
    <location>
        <begin position="116"/>
        <end position="212"/>
    </location>
</feature>
<sequence>MKWLSKRSQRLMVGPDRSLVKLRKRTNLRRKLPENLSAKLLKNQKRRPNRHPKPRPETSPFRVDSPMPPTKRSPNLPRKLPAVPSPWQLASHPWMNLLQRRKRLLVETNPWLRKRPNQMRPIRLPCQTNPLPRSSLPSRNRQPKRPPGRSLLRASLPRNPHPKQIPRNRPQHPARDARSSPKSTLASSSRTNRSRRWWPLQQQPPRSSLRPR</sequence>
<name>A0A8D8HXM6_CULPI</name>
<dbReference type="AlphaFoldDB" id="A0A8D8HXM6"/>
<protein>
    <submittedName>
        <fullName evidence="2">(northern house mosquito) hypothetical protein</fullName>
    </submittedName>
</protein>
<feature type="compositionally biased region" description="Basic residues" evidence="1">
    <location>
        <begin position="160"/>
        <end position="172"/>
    </location>
</feature>
<evidence type="ECO:0000313" key="2">
    <source>
        <dbReference type="EMBL" id="CAG6542201.1"/>
    </source>
</evidence>
<reference evidence="2" key="1">
    <citation type="submission" date="2021-05" db="EMBL/GenBank/DDBJ databases">
        <authorList>
            <person name="Alioto T."/>
            <person name="Alioto T."/>
            <person name="Gomez Garrido J."/>
        </authorList>
    </citation>
    <scope>NUCLEOTIDE SEQUENCE</scope>
</reference>
<feature type="compositionally biased region" description="Basic residues" evidence="1">
    <location>
        <begin position="20"/>
        <end position="30"/>
    </location>
</feature>
<feature type="compositionally biased region" description="Basic residues" evidence="1">
    <location>
        <begin position="42"/>
        <end position="53"/>
    </location>
</feature>
<feature type="compositionally biased region" description="Polar residues" evidence="1">
    <location>
        <begin position="126"/>
        <end position="140"/>
    </location>
</feature>
<dbReference type="EMBL" id="HBUE01332712">
    <property type="protein sequence ID" value="CAG6594286.1"/>
    <property type="molecule type" value="Transcribed_RNA"/>
</dbReference>